<dbReference type="InterPro" id="IPR000160">
    <property type="entry name" value="GGDEF_dom"/>
</dbReference>
<dbReference type="AlphaFoldDB" id="A0A7X2N2D8"/>
<dbReference type="InterPro" id="IPR001667">
    <property type="entry name" value="DDH_dom"/>
</dbReference>
<dbReference type="SUPFAM" id="SSF64182">
    <property type="entry name" value="DHH phosphoesterases"/>
    <property type="match status" value="1"/>
</dbReference>
<evidence type="ECO:0000259" key="9">
    <source>
        <dbReference type="PROSITE" id="PS50887"/>
    </source>
</evidence>
<feature type="binding site" evidence="7">
    <location>
        <position position="496"/>
    </location>
    <ligand>
        <name>Mn(2+)</name>
        <dbReference type="ChEBI" id="CHEBI:29035"/>
        <label>2</label>
    </ligand>
</feature>
<evidence type="ECO:0000256" key="1">
    <source>
        <dbReference type="ARBA" id="ARBA00004651"/>
    </source>
</evidence>
<keyword evidence="5 6" id="KW-0472">Membrane</keyword>
<dbReference type="Pfam" id="PF01368">
    <property type="entry name" value="DHH"/>
    <property type="match status" value="1"/>
</dbReference>
<dbReference type="PANTHER" id="PTHR47618:SF2">
    <property type="entry name" value="CYCLIC-DI-AMP PHOSPHODIESTERASE GDPP"/>
    <property type="match status" value="1"/>
</dbReference>
<feature type="binding site" evidence="7">
    <location>
        <position position="347"/>
    </location>
    <ligand>
        <name>Mn(2+)</name>
        <dbReference type="ChEBI" id="CHEBI:29035"/>
        <label>2</label>
    </ligand>
</feature>
<evidence type="ECO:0000256" key="2">
    <source>
        <dbReference type="ARBA" id="ARBA00022475"/>
    </source>
</evidence>
<feature type="binding site" evidence="7">
    <location>
        <position position="341"/>
    </location>
    <ligand>
        <name>Mn(2+)</name>
        <dbReference type="ChEBI" id="CHEBI:29035"/>
        <label>1</label>
    </ligand>
</feature>
<keyword evidence="4 8" id="KW-1133">Transmembrane helix</keyword>
<dbReference type="Proteomes" id="UP000470082">
    <property type="component" value="Unassembled WGS sequence"/>
</dbReference>
<feature type="binding site" evidence="7">
    <location>
        <position position="417"/>
    </location>
    <ligand>
        <name>Mn(2+)</name>
        <dbReference type="ChEBI" id="CHEBI:29035"/>
        <label>1</label>
    </ligand>
</feature>
<keyword evidence="6" id="KW-0378">Hydrolase</keyword>
<dbReference type="InterPro" id="IPR051319">
    <property type="entry name" value="Oligoribo/pAp-PDE_c-di-AMP_PDE"/>
</dbReference>
<dbReference type="Pfam" id="PF02272">
    <property type="entry name" value="DHHA1"/>
    <property type="match status" value="1"/>
</dbReference>
<comment type="catalytic activity">
    <reaction evidence="6">
        <text>3',3'-c-di-AMP + H2O = 5'-O-phosphonoadenylyl-(3'-&gt;5')-adenosine + H(+)</text>
        <dbReference type="Rhea" id="RHEA:54420"/>
        <dbReference type="ChEBI" id="CHEBI:15377"/>
        <dbReference type="ChEBI" id="CHEBI:15378"/>
        <dbReference type="ChEBI" id="CHEBI:71500"/>
        <dbReference type="ChEBI" id="CHEBI:138171"/>
    </reaction>
</comment>
<dbReference type="GO" id="GO:0046872">
    <property type="term" value="F:metal ion binding"/>
    <property type="evidence" value="ECO:0007669"/>
    <property type="project" value="UniProtKB-KW"/>
</dbReference>
<dbReference type="EMBL" id="VUMM01000004">
    <property type="protein sequence ID" value="MSS01162.1"/>
    <property type="molecule type" value="Genomic_DNA"/>
</dbReference>
<comment type="function">
    <text evidence="6">Has phosphodiesterase (PDE) activity against cyclic-di-AMP (c-di-AMP).</text>
</comment>
<name>A0A7X2N2D8_9FIRM</name>
<sequence length="655" mass="74770">MKKFEKWAKIFILSALFAAAIILFMLFKKQWIEAIMLIVIVILMTIPFVNLWRDLKEHGMKTEFDISRVLGKEAKDALSFGNIGMITYDVDYVVTWCSPFFAERGMDLVNKKVTSWIENIRTLFDEEVDVVIGKYKDSVFEITRKEDNRLLYVKDITEFYELRQKYINQDVVVGLMQMDNYLEYQQYENEEIIANINTHLRAPLVSWAKENGMFIRRIRSDRFIVILNQEILKKVRAQNFSILQTIRDKSMALNTSITLSLAFAYGTSEYPKLDDMLNELIELCQSRGGDQVAIRRMGEPVQYIGGNSESGSARSKVRARIMSQSIQQAILDSKAVFIAGHYMSDFDCMGAALSISNWATALNKNAYIVLKSIPRDAQLQMTMDHYSQSLNERHIFITPDQAMERMNYNEDLLILVDHAIPSISSASSFIESCKRIIVIDHHRRNEFFAKNTMLSYVESTASSSCELIVELLQDIPNHIPIYESEATIMYLGILVDTNRFKMHTDARTFEACGALRAWGANGQVAEKALKEDYSHFMLKQQMILQAKPYLNQFMITCGDTRIIDRTIMAQVSDALVLIKGIKASFTIAYTSKEPNTVSVSARGDGSTNVQKIMEKMNGGGHFSAAALERKNCTVSQIKEELCDVIREVYDESNIA</sequence>
<evidence type="ECO:0000256" key="3">
    <source>
        <dbReference type="ARBA" id="ARBA00022692"/>
    </source>
</evidence>
<dbReference type="Pfam" id="PF24898">
    <property type="entry name" value="GGDEF_GdpP"/>
    <property type="match status" value="1"/>
</dbReference>
<feature type="transmembrane region" description="Helical" evidence="8">
    <location>
        <begin position="7"/>
        <end position="25"/>
    </location>
</feature>
<protein>
    <recommendedName>
        <fullName evidence="6">Cyclic-di-AMP phosphodiesterase</fullName>
        <ecNumber evidence="6">3.1.4.-</ecNumber>
    </recommendedName>
</protein>
<keyword evidence="11" id="KW-1185">Reference proteome</keyword>
<dbReference type="GO" id="GO:0003676">
    <property type="term" value="F:nucleic acid binding"/>
    <property type="evidence" value="ECO:0007669"/>
    <property type="project" value="UniProtKB-UniRule"/>
</dbReference>
<feature type="binding site" evidence="7">
    <location>
        <position position="417"/>
    </location>
    <ligand>
        <name>Mn(2+)</name>
        <dbReference type="ChEBI" id="CHEBI:29035"/>
        <label>2</label>
    </ligand>
</feature>
<dbReference type="Gene3D" id="3.30.450.20">
    <property type="entry name" value="PAS domain"/>
    <property type="match status" value="1"/>
</dbReference>
<dbReference type="GO" id="GO:0005886">
    <property type="term" value="C:plasma membrane"/>
    <property type="evidence" value="ECO:0007669"/>
    <property type="project" value="UniProtKB-SubCell"/>
</dbReference>
<dbReference type="PANTHER" id="PTHR47618">
    <property type="entry name" value="BIFUNCTIONAL OLIGORIBONUCLEASE AND PAP PHOSPHATASE NRNA"/>
    <property type="match status" value="1"/>
</dbReference>
<feature type="transmembrane region" description="Helical" evidence="8">
    <location>
        <begin position="31"/>
        <end position="52"/>
    </location>
</feature>
<dbReference type="Gene3D" id="3.10.310.30">
    <property type="match status" value="1"/>
</dbReference>
<feature type="binding site" evidence="7">
    <location>
        <position position="345"/>
    </location>
    <ligand>
        <name>Mn(2+)</name>
        <dbReference type="ChEBI" id="CHEBI:29035"/>
        <label>1</label>
    </ligand>
</feature>
<evidence type="ECO:0000256" key="8">
    <source>
        <dbReference type="SAM" id="Phobius"/>
    </source>
</evidence>
<feature type="binding site" evidence="7">
    <location>
        <position position="441"/>
    </location>
    <ligand>
        <name>Mn(2+)</name>
        <dbReference type="ChEBI" id="CHEBI:29035"/>
        <label>2</label>
    </ligand>
</feature>
<dbReference type="GO" id="GO:0016787">
    <property type="term" value="F:hydrolase activity"/>
    <property type="evidence" value="ECO:0007669"/>
    <property type="project" value="UniProtKB-UniRule"/>
</dbReference>
<organism evidence="10 11">
    <name type="scientific">Floccifex porci</name>
    <dbReference type="NCBI Taxonomy" id="2606629"/>
    <lineage>
        <taxon>Bacteria</taxon>
        <taxon>Bacillati</taxon>
        <taxon>Bacillota</taxon>
        <taxon>Erysipelotrichia</taxon>
        <taxon>Erysipelotrichales</taxon>
        <taxon>Erysipelotrichaceae</taxon>
        <taxon>Floccifex</taxon>
    </lineage>
</organism>
<feature type="domain" description="GGDEF" evidence="9">
    <location>
        <begin position="169"/>
        <end position="297"/>
    </location>
</feature>
<dbReference type="InterPro" id="IPR038763">
    <property type="entry name" value="DHH_sf"/>
</dbReference>
<comment type="subcellular location">
    <subcellularLocation>
        <location evidence="1">Cell membrane</location>
        <topology evidence="1">Multi-pass membrane protein</topology>
    </subcellularLocation>
</comment>
<evidence type="ECO:0000256" key="7">
    <source>
        <dbReference type="PIRSR" id="PIRSR026583-50"/>
    </source>
</evidence>
<evidence type="ECO:0000256" key="6">
    <source>
        <dbReference type="PIRNR" id="PIRNR026583"/>
    </source>
</evidence>
<dbReference type="Gene3D" id="3.90.1640.10">
    <property type="entry name" value="inorganic pyrophosphatase (n-terminal core)"/>
    <property type="match status" value="1"/>
</dbReference>
<evidence type="ECO:0000313" key="10">
    <source>
        <dbReference type="EMBL" id="MSS01162.1"/>
    </source>
</evidence>
<gene>
    <name evidence="10" type="ORF">FYJ50_03420</name>
</gene>
<evidence type="ECO:0000313" key="11">
    <source>
        <dbReference type="Proteomes" id="UP000470082"/>
    </source>
</evidence>
<dbReference type="PROSITE" id="PS50887">
    <property type="entry name" value="GGDEF"/>
    <property type="match status" value="1"/>
</dbReference>
<accession>A0A7X2N2D8</accession>
<reference evidence="10 11" key="1">
    <citation type="submission" date="2019-08" db="EMBL/GenBank/DDBJ databases">
        <title>In-depth cultivation of the pig gut microbiome towards novel bacterial diversity and tailored functional studies.</title>
        <authorList>
            <person name="Wylensek D."/>
            <person name="Hitch T.C.A."/>
            <person name="Clavel T."/>
        </authorList>
    </citation>
    <scope>NUCLEOTIDE SEQUENCE [LARGE SCALE GENOMIC DNA]</scope>
    <source>
        <strain evidence="10 11">LKV-178-WT-2G</strain>
    </source>
</reference>
<comment type="cofactor">
    <cofactor evidence="7">
        <name>Mn(2+)</name>
        <dbReference type="ChEBI" id="CHEBI:29035"/>
    </cofactor>
    <text evidence="7">For phosphodiesterase activity, probably binds 2 Mn(2+) per subunit.</text>
</comment>
<proteinExistence type="inferred from homology"/>
<dbReference type="RefSeq" id="WP_154459630.1">
    <property type="nucleotide sequence ID" value="NZ_VUMM01000004.1"/>
</dbReference>
<comment type="caution">
    <text evidence="10">The sequence shown here is derived from an EMBL/GenBank/DDBJ whole genome shotgun (WGS) entry which is preliminary data.</text>
</comment>
<keyword evidence="2 6" id="KW-1003">Cell membrane</keyword>
<dbReference type="InterPro" id="IPR003156">
    <property type="entry name" value="DHHA1_dom"/>
</dbReference>
<dbReference type="InterPro" id="IPR014528">
    <property type="entry name" value="GdpP/PdeA"/>
</dbReference>
<evidence type="ECO:0000256" key="5">
    <source>
        <dbReference type="ARBA" id="ARBA00023136"/>
    </source>
</evidence>
<dbReference type="Pfam" id="PF21370">
    <property type="entry name" value="PAS_GdpP"/>
    <property type="match status" value="1"/>
</dbReference>
<dbReference type="PIRSF" id="PIRSF026583">
    <property type="entry name" value="YybT"/>
    <property type="match status" value="1"/>
</dbReference>
<keyword evidence="3 8" id="KW-0812">Transmembrane</keyword>
<keyword evidence="7" id="KW-0464">Manganese</keyword>
<dbReference type="EC" id="3.1.4.-" evidence="6"/>
<comment type="similarity">
    <text evidence="6">Belongs to the GdpP/PdeA phosphodiesterase family.</text>
</comment>
<keyword evidence="7" id="KW-0479">Metal-binding</keyword>
<dbReference type="InterPro" id="IPR049553">
    <property type="entry name" value="GdpP-like_PAS"/>
</dbReference>
<evidence type="ECO:0000256" key="4">
    <source>
        <dbReference type="ARBA" id="ARBA00022989"/>
    </source>
</evidence>